<dbReference type="Proteomes" id="UP000554235">
    <property type="component" value="Unassembled WGS sequence"/>
</dbReference>
<comment type="caution">
    <text evidence="3">The sequence shown here is derived from an EMBL/GenBank/DDBJ whole genome shotgun (WGS) entry which is preliminary data.</text>
</comment>
<dbReference type="AlphaFoldDB" id="A0A8H4L883"/>
<keyword evidence="2" id="KW-0732">Signal</keyword>
<feature type="region of interest" description="Disordered" evidence="1">
    <location>
        <begin position="153"/>
        <end position="207"/>
    </location>
</feature>
<gene>
    <name evidence="3" type="ORF">FALBO_9797</name>
</gene>
<feature type="chain" id="PRO_5034678125" evidence="2">
    <location>
        <begin position="18"/>
        <end position="232"/>
    </location>
</feature>
<keyword evidence="4" id="KW-1185">Reference proteome</keyword>
<evidence type="ECO:0000313" key="3">
    <source>
        <dbReference type="EMBL" id="KAF4463385.1"/>
    </source>
</evidence>
<dbReference type="EMBL" id="JAADYS010001367">
    <property type="protein sequence ID" value="KAF4463385.1"/>
    <property type="molecule type" value="Genomic_DNA"/>
</dbReference>
<dbReference type="OrthoDB" id="4991875at2759"/>
<sequence>MARSLALLAVAAAAVGAQTTTVDIFLPIVDKQPLDASIVGGSAEATTFAIHCPKGTPSDECGLPGTQTVIAGPSTVHYTYSVEGDGDEYGYMTQDLQCSLDSKRDMATCSITMAQEISGSEESQVTTTSAKGYLEFVVPVTVTAGFANLKSASAGDDDASAGASATDSESTGASKPKATGAAATDAVESTSAAGSDAAATPVSTDNAAGPMVTQNAVLAGVAAVVGGAAMLL</sequence>
<reference evidence="3 4" key="1">
    <citation type="submission" date="2020-01" db="EMBL/GenBank/DDBJ databases">
        <title>Identification and distribution of gene clusters putatively required for synthesis of sphingolipid metabolism inhibitors in phylogenetically diverse species of the filamentous fungus Fusarium.</title>
        <authorList>
            <person name="Kim H.-S."/>
            <person name="Busman M."/>
            <person name="Brown D.W."/>
            <person name="Divon H."/>
            <person name="Uhlig S."/>
            <person name="Proctor R.H."/>
        </authorList>
    </citation>
    <scope>NUCLEOTIDE SEQUENCE [LARGE SCALE GENOMIC DNA]</scope>
    <source>
        <strain evidence="3 4">NRRL 20459</strain>
    </source>
</reference>
<dbReference type="PANTHER" id="PTHR40640:SF1">
    <property type="entry name" value="ANCHORED GLYCOPROTEIN, PUTATIVE (AFU_ORTHOLOGUE AFUA_8G04860)-RELATED"/>
    <property type="match status" value="1"/>
</dbReference>
<feature type="compositionally biased region" description="Low complexity" evidence="1">
    <location>
        <begin position="160"/>
        <end position="174"/>
    </location>
</feature>
<evidence type="ECO:0000313" key="4">
    <source>
        <dbReference type="Proteomes" id="UP000554235"/>
    </source>
</evidence>
<protein>
    <submittedName>
        <fullName evidence="3">Uncharacterized protein</fullName>
    </submittedName>
</protein>
<evidence type="ECO:0000256" key="1">
    <source>
        <dbReference type="SAM" id="MobiDB-lite"/>
    </source>
</evidence>
<feature type="compositionally biased region" description="Low complexity" evidence="1">
    <location>
        <begin position="189"/>
        <end position="200"/>
    </location>
</feature>
<evidence type="ECO:0000256" key="2">
    <source>
        <dbReference type="SAM" id="SignalP"/>
    </source>
</evidence>
<accession>A0A8H4L883</accession>
<feature type="signal peptide" evidence="2">
    <location>
        <begin position="1"/>
        <end position="17"/>
    </location>
</feature>
<proteinExistence type="predicted"/>
<name>A0A8H4L883_9HYPO</name>
<dbReference type="PANTHER" id="PTHR40640">
    <property type="entry name" value="ANCHORED GLYCOPROTEIN, PUTATIVE (AFU_ORTHOLOGUE AFUA_8G04860)-RELATED"/>
    <property type="match status" value="1"/>
</dbReference>
<organism evidence="3 4">
    <name type="scientific">Fusarium albosuccineum</name>
    <dbReference type="NCBI Taxonomy" id="1237068"/>
    <lineage>
        <taxon>Eukaryota</taxon>
        <taxon>Fungi</taxon>
        <taxon>Dikarya</taxon>
        <taxon>Ascomycota</taxon>
        <taxon>Pezizomycotina</taxon>
        <taxon>Sordariomycetes</taxon>
        <taxon>Hypocreomycetidae</taxon>
        <taxon>Hypocreales</taxon>
        <taxon>Nectriaceae</taxon>
        <taxon>Fusarium</taxon>
        <taxon>Fusarium decemcellulare species complex</taxon>
    </lineage>
</organism>